<dbReference type="SUPFAM" id="SSF160214">
    <property type="entry name" value="FlaG-like"/>
    <property type="match status" value="1"/>
</dbReference>
<evidence type="ECO:0000256" key="1">
    <source>
        <dbReference type="SAM" id="MobiDB-lite"/>
    </source>
</evidence>
<dbReference type="InterPro" id="IPR035924">
    <property type="entry name" value="FlaG-like_sf"/>
</dbReference>
<proteinExistence type="predicted"/>
<dbReference type="Gene3D" id="3.30.160.170">
    <property type="entry name" value="FlaG-like"/>
    <property type="match status" value="1"/>
</dbReference>
<name>A0ABT9XK49_9BACL</name>
<dbReference type="Pfam" id="PF03646">
    <property type="entry name" value="FlaG"/>
    <property type="match status" value="1"/>
</dbReference>
<organism evidence="2 3">
    <name type="scientific">Alicyclobacillus cycloheptanicus</name>
    <dbReference type="NCBI Taxonomy" id="1457"/>
    <lineage>
        <taxon>Bacteria</taxon>
        <taxon>Bacillati</taxon>
        <taxon>Bacillota</taxon>
        <taxon>Bacilli</taxon>
        <taxon>Bacillales</taxon>
        <taxon>Alicyclobacillaceae</taxon>
        <taxon>Alicyclobacillus</taxon>
    </lineage>
</organism>
<dbReference type="EMBL" id="JAUSTP010000022">
    <property type="protein sequence ID" value="MDQ0190671.1"/>
    <property type="molecule type" value="Genomic_DNA"/>
</dbReference>
<accession>A0ABT9XK49</accession>
<dbReference type="InterPro" id="IPR005186">
    <property type="entry name" value="FlaG"/>
</dbReference>
<evidence type="ECO:0000313" key="2">
    <source>
        <dbReference type="EMBL" id="MDQ0190671.1"/>
    </source>
</evidence>
<reference evidence="2 3" key="1">
    <citation type="submission" date="2023-07" db="EMBL/GenBank/DDBJ databases">
        <title>Genomic Encyclopedia of Type Strains, Phase IV (KMG-IV): sequencing the most valuable type-strain genomes for metagenomic binning, comparative biology and taxonomic classification.</title>
        <authorList>
            <person name="Goeker M."/>
        </authorList>
    </citation>
    <scope>NUCLEOTIDE SEQUENCE [LARGE SCALE GENOMIC DNA]</scope>
    <source>
        <strain evidence="2 3">DSM 4006</strain>
    </source>
</reference>
<dbReference type="Proteomes" id="UP001232973">
    <property type="component" value="Unassembled WGS sequence"/>
</dbReference>
<protein>
    <submittedName>
        <fullName evidence="2">FlaG/YvyC family protein</fullName>
    </submittedName>
</protein>
<evidence type="ECO:0000313" key="3">
    <source>
        <dbReference type="Proteomes" id="UP001232973"/>
    </source>
</evidence>
<feature type="region of interest" description="Disordered" evidence="1">
    <location>
        <begin position="1"/>
        <end position="50"/>
    </location>
</feature>
<dbReference type="RefSeq" id="WP_274454976.1">
    <property type="nucleotide sequence ID" value="NZ_CP067097.1"/>
</dbReference>
<gene>
    <name evidence="2" type="ORF">J2S03_002538</name>
</gene>
<feature type="compositionally biased region" description="Polar residues" evidence="1">
    <location>
        <begin position="40"/>
        <end position="50"/>
    </location>
</feature>
<comment type="caution">
    <text evidence="2">The sequence shown here is derived from an EMBL/GenBank/DDBJ whole genome shotgun (WGS) entry which is preliminary data.</text>
</comment>
<keyword evidence="3" id="KW-1185">Reference proteome</keyword>
<sequence>MSSIIGMYVPQVPAAEAPRSAADPTRPASEANRPDAGELSNPSKTSVSPGSLSIFSRAVEQLAQKTGNASLQVEFDTQKHPGEVWLNVVDKNTGQILFEIPAQAIRQMEQGNMNSAGILVDRSL</sequence>